<keyword evidence="5" id="KW-0732">Signal</keyword>
<feature type="signal peptide" evidence="5">
    <location>
        <begin position="1"/>
        <end position="16"/>
    </location>
</feature>
<dbReference type="AlphaFoldDB" id="A0AAV7A3R4"/>
<accession>A0AAV7A3R4</accession>
<dbReference type="Pfam" id="PF02191">
    <property type="entry name" value="OLF"/>
    <property type="match status" value="1"/>
</dbReference>
<proteinExistence type="predicted"/>
<keyword evidence="4" id="KW-0175">Coiled coil</keyword>
<sequence>MKTILLLWLSLGVCQAQTAISSPDDSPLKRKVMAGATDNQRVCHCSLAITDFTFPTERMELLEASNFNLSLRFQEEIDKIQGYQQKLDTYLENIKNLTTQVELFNKEGVALGELDFEILKLEISEMESLVIDLKSSLKGSNDKVEALFTEVKNISIIANQLETHDKNNILRVRRQITSLQNRLDECRTSQSPVNVKYGTCEHGEIMNVSKPHIVQVNWRGTSYQIGGWGKESHFGSTSELYWVLVGDSSSYFSNVRLYKSYKDLRQYKTYKDQQTASGRGSGLTLYNNSLYYHCHTRDVCKTNLETNKQDVMTYSNVATRFSYASSKNQDIDLEADEYGLWALYSREDVLGNMVIGLVNATSLHVIRTWTTSVYKPSVTNAFMVCGVMYATRTLSTREEEIFYMYDTNTGEERHLRIPFEKILDNIHSLSYNPNDRKLYTYNDGFEIIYDLQFKPLTEGKS</sequence>
<dbReference type="InterPro" id="IPR050605">
    <property type="entry name" value="Olfactomedin-like_domain"/>
</dbReference>
<keyword evidence="8" id="KW-1185">Reference proteome</keyword>
<evidence type="ECO:0000256" key="3">
    <source>
        <dbReference type="PROSITE-ProRule" id="PRU00446"/>
    </source>
</evidence>
<evidence type="ECO:0000256" key="5">
    <source>
        <dbReference type="SAM" id="SignalP"/>
    </source>
</evidence>
<dbReference type="Proteomes" id="UP000824782">
    <property type="component" value="Unassembled WGS sequence"/>
</dbReference>
<comment type="caution">
    <text evidence="7">The sequence shown here is derived from an EMBL/GenBank/DDBJ whole genome shotgun (WGS) entry which is preliminary data.</text>
</comment>
<gene>
    <name evidence="7" type="ORF">GDO81_003174</name>
</gene>
<evidence type="ECO:0000313" key="8">
    <source>
        <dbReference type="Proteomes" id="UP000824782"/>
    </source>
</evidence>
<name>A0AAV7A3R4_ENGPU</name>
<comment type="caution">
    <text evidence="3">Lacks conserved residue(s) required for the propagation of feature annotation.</text>
</comment>
<dbReference type="PANTHER" id="PTHR23192:SF7">
    <property type="entry name" value="OLFACTOMEDIN-4"/>
    <property type="match status" value="1"/>
</dbReference>
<evidence type="ECO:0000256" key="4">
    <source>
        <dbReference type="SAM" id="Coils"/>
    </source>
</evidence>
<reference evidence="7" key="1">
    <citation type="thesis" date="2020" institute="ProQuest LLC" country="789 East Eisenhower Parkway, Ann Arbor, MI, USA">
        <title>Comparative Genomics and Chromosome Evolution.</title>
        <authorList>
            <person name="Mudd A.B."/>
        </authorList>
    </citation>
    <scope>NUCLEOTIDE SEQUENCE</scope>
    <source>
        <strain evidence="7">237g6f4</strain>
        <tissue evidence="7">Blood</tissue>
    </source>
</reference>
<evidence type="ECO:0000313" key="7">
    <source>
        <dbReference type="EMBL" id="KAG8552943.1"/>
    </source>
</evidence>
<comment type="subcellular location">
    <subcellularLocation>
        <location evidence="1">Secreted</location>
    </subcellularLocation>
</comment>
<keyword evidence="2" id="KW-0964">Secreted</keyword>
<feature type="domain" description="Olfactomedin-like" evidence="6">
    <location>
        <begin position="199"/>
        <end position="455"/>
    </location>
</feature>
<feature type="chain" id="PRO_5043809547" description="Olfactomedin-like domain-containing protein" evidence="5">
    <location>
        <begin position="17"/>
        <end position="461"/>
    </location>
</feature>
<dbReference type="GO" id="GO:0005615">
    <property type="term" value="C:extracellular space"/>
    <property type="evidence" value="ECO:0007669"/>
    <property type="project" value="TreeGrafter"/>
</dbReference>
<dbReference type="SMART" id="SM00284">
    <property type="entry name" value="OLF"/>
    <property type="match status" value="1"/>
</dbReference>
<feature type="coiled-coil region" evidence="4">
    <location>
        <begin position="80"/>
        <end position="107"/>
    </location>
</feature>
<evidence type="ECO:0000259" key="6">
    <source>
        <dbReference type="PROSITE" id="PS51132"/>
    </source>
</evidence>
<evidence type="ECO:0000256" key="1">
    <source>
        <dbReference type="ARBA" id="ARBA00004613"/>
    </source>
</evidence>
<evidence type="ECO:0000256" key="2">
    <source>
        <dbReference type="ARBA" id="ARBA00022525"/>
    </source>
</evidence>
<organism evidence="7 8">
    <name type="scientific">Engystomops pustulosus</name>
    <name type="common">Tungara frog</name>
    <name type="synonym">Physalaemus pustulosus</name>
    <dbReference type="NCBI Taxonomy" id="76066"/>
    <lineage>
        <taxon>Eukaryota</taxon>
        <taxon>Metazoa</taxon>
        <taxon>Chordata</taxon>
        <taxon>Craniata</taxon>
        <taxon>Vertebrata</taxon>
        <taxon>Euteleostomi</taxon>
        <taxon>Amphibia</taxon>
        <taxon>Batrachia</taxon>
        <taxon>Anura</taxon>
        <taxon>Neobatrachia</taxon>
        <taxon>Hyloidea</taxon>
        <taxon>Leptodactylidae</taxon>
        <taxon>Leiuperinae</taxon>
        <taxon>Engystomops</taxon>
    </lineage>
</organism>
<dbReference type="PROSITE" id="PS51132">
    <property type="entry name" value="OLF"/>
    <property type="match status" value="1"/>
</dbReference>
<dbReference type="InterPro" id="IPR003112">
    <property type="entry name" value="Olfac-like_dom"/>
</dbReference>
<protein>
    <recommendedName>
        <fullName evidence="6">Olfactomedin-like domain-containing protein</fullName>
    </recommendedName>
</protein>
<dbReference type="PANTHER" id="PTHR23192">
    <property type="entry name" value="OLFACTOMEDIN-RELATED"/>
    <property type="match status" value="1"/>
</dbReference>
<dbReference type="GO" id="GO:0007165">
    <property type="term" value="P:signal transduction"/>
    <property type="evidence" value="ECO:0007669"/>
    <property type="project" value="TreeGrafter"/>
</dbReference>
<dbReference type="EMBL" id="WNYA01000010">
    <property type="protein sequence ID" value="KAG8552943.1"/>
    <property type="molecule type" value="Genomic_DNA"/>
</dbReference>